<dbReference type="SUPFAM" id="SSF53383">
    <property type="entry name" value="PLP-dependent transferases"/>
    <property type="match status" value="1"/>
</dbReference>
<sequence length="396" mass="43633">MEQTANKQTRLSQRVRSIQPSGIRRFFDLASKMDNVISLGVGEPDFVTPWNVREASISSLERGMTAYTANAGLLELRVAISDYMNNRFQVDYNPDNEVLVTVGASEAIDLGMRSIINPGDEVIIVEPTFVSYAPLVSMAGGVPVAVGTTAASHFEVLPEDIEAAITDKTKAIMICYPNNPTGATISRAKLEQIATIVKTHDLIVFSDEIYAELSYEKDHVCFSSLPAMKEQTIVINGFSKAFAMTGWRLGFVLAPPDLLDAMLKIHQYSLMCAPTMAQYGALEAMRNGMEDIEKMTLSYQQRRNFFVKTAKEIGLPCHKPDGAFYAFPSIAHTGWTSEEFAEKLLIEERVAVVPGSVFGKGGEGHIRCSYATSLVNLEEALKRIGRFLEAHDIRGN</sequence>
<dbReference type="EC" id="2.6.1.-" evidence="6"/>
<dbReference type="PANTHER" id="PTHR46383:SF3">
    <property type="entry name" value="ASPARTATE AMINOTRANSFERASE-RELATED"/>
    <property type="match status" value="1"/>
</dbReference>
<evidence type="ECO:0000259" key="7">
    <source>
        <dbReference type="Pfam" id="PF00155"/>
    </source>
</evidence>
<evidence type="ECO:0000256" key="1">
    <source>
        <dbReference type="ARBA" id="ARBA00001933"/>
    </source>
</evidence>
<dbReference type="InterPro" id="IPR050596">
    <property type="entry name" value="AspAT/PAT-like"/>
</dbReference>
<keyword evidence="3 6" id="KW-0032">Aminotransferase</keyword>
<evidence type="ECO:0000256" key="2">
    <source>
        <dbReference type="ARBA" id="ARBA00007441"/>
    </source>
</evidence>
<dbReference type="InterPro" id="IPR015424">
    <property type="entry name" value="PyrdxlP-dep_Trfase"/>
</dbReference>
<feature type="domain" description="Aminotransferase class I/classII large" evidence="7">
    <location>
        <begin position="35"/>
        <end position="384"/>
    </location>
</feature>
<accession>A0ABS2SSV3</accession>
<organism evidence="8 9">
    <name type="scientific">Shouchella xiaoxiensis</name>
    <dbReference type="NCBI Taxonomy" id="766895"/>
    <lineage>
        <taxon>Bacteria</taxon>
        <taxon>Bacillati</taxon>
        <taxon>Bacillota</taxon>
        <taxon>Bacilli</taxon>
        <taxon>Bacillales</taxon>
        <taxon>Bacillaceae</taxon>
        <taxon>Shouchella</taxon>
    </lineage>
</organism>
<dbReference type="NCBIfam" id="NF005816">
    <property type="entry name" value="PRK07682.1"/>
    <property type="match status" value="1"/>
</dbReference>
<dbReference type="Gene3D" id="3.90.1150.10">
    <property type="entry name" value="Aspartate Aminotransferase, domain 1"/>
    <property type="match status" value="1"/>
</dbReference>
<evidence type="ECO:0000313" key="8">
    <source>
        <dbReference type="EMBL" id="MBM7838325.1"/>
    </source>
</evidence>
<dbReference type="RefSeq" id="WP_204465492.1">
    <property type="nucleotide sequence ID" value="NZ_JAFBCV010000004.1"/>
</dbReference>
<dbReference type="InterPro" id="IPR015421">
    <property type="entry name" value="PyrdxlP-dep_Trfase_major"/>
</dbReference>
<dbReference type="InterPro" id="IPR015422">
    <property type="entry name" value="PyrdxlP-dep_Trfase_small"/>
</dbReference>
<reference evidence="8" key="1">
    <citation type="submission" date="2021-01" db="EMBL/GenBank/DDBJ databases">
        <title>Genomic Encyclopedia of Type Strains, Phase IV (KMG-IV): sequencing the most valuable type-strain genomes for metagenomic binning, comparative biology and taxonomic classification.</title>
        <authorList>
            <person name="Goeker M."/>
        </authorList>
    </citation>
    <scope>NUCLEOTIDE SEQUENCE</scope>
    <source>
        <strain evidence="8">DSM 21943</strain>
    </source>
</reference>
<keyword evidence="5" id="KW-0663">Pyridoxal phosphate</keyword>
<evidence type="ECO:0000256" key="3">
    <source>
        <dbReference type="ARBA" id="ARBA00022576"/>
    </source>
</evidence>
<evidence type="ECO:0000256" key="5">
    <source>
        <dbReference type="ARBA" id="ARBA00022898"/>
    </source>
</evidence>
<dbReference type="InterPro" id="IPR004839">
    <property type="entry name" value="Aminotransferase_I/II_large"/>
</dbReference>
<dbReference type="PANTHER" id="PTHR46383">
    <property type="entry name" value="ASPARTATE AMINOTRANSFERASE"/>
    <property type="match status" value="1"/>
</dbReference>
<protein>
    <recommendedName>
        <fullName evidence="6">Aminotransferase</fullName>
        <ecNumber evidence="6">2.6.1.-</ecNumber>
    </recommendedName>
</protein>
<evidence type="ECO:0000256" key="4">
    <source>
        <dbReference type="ARBA" id="ARBA00022679"/>
    </source>
</evidence>
<dbReference type="CDD" id="cd00609">
    <property type="entry name" value="AAT_like"/>
    <property type="match status" value="1"/>
</dbReference>
<proteinExistence type="inferred from homology"/>
<evidence type="ECO:0000313" key="9">
    <source>
        <dbReference type="Proteomes" id="UP001179280"/>
    </source>
</evidence>
<gene>
    <name evidence="8" type="ORF">JOC54_001581</name>
</gene>
<dbReference type="GO" id="GO:0008483">
    <property type="term" value="F:transaminase activity"/>
    <property type="evidence" value="ECO:0007669"/>
    <property type="project" value="UniProtKB-KW"/>
</dbReference>
<dbReference type="Gene3D" id="3.40.640.10">
    <property type="entry name" value="Type I PLP-dependent aspartate aminotransferase-like (Major domain)"/>
    <property type="match status" value="1"/>
</dbReference>
<keyword evidence="9" id="KW-1185">Reference proteome</keyword>
<comment type="caution">
    <text evidence="8">The sequence shown here is derived from an EMBL/GenBank/DDBJ whole genome shotgun (WGS) entry which is preliminary data.</text>
</comment>
<dbReference type="Pfam" id="PF00155">
    <property type="entry name" value="Aminotran_1_2"/>
    <property type="match status" value="1"/>
</dbReference>
<dbReference type="PROSITE" id="PS00105">
    <property type="entry name" value="AA_TRANSFER_CLASS_1"/>
    <property type="match status" value="1"/>
</dbReference>
<comment type="cofactor">
    <cofactor evidence="1 6">
        <name>pyridoxal 5'-phosphate</name>
        <dbReference type="ChEBI" id="CHEBI:597326"/>
    </cofactor>
</comment>
<name>A0ABS2SSV3_9BACI</name>
<dbReference type="EMBL" id="JAFBCV010000004">
    <property type="protein sequence ID" value="MBM7838325.1"/>
    <property type="molecule type" value="Genomic_DNA"/>
</dbReference>
<comment type="similarity">
    <text evidence="2 6">Belongs to the class-I pyridoxal-phosphate-dependent aminotransferase family.</text>
</comment>
<dbReference type="Proteomes" id="UP001179280">
    <property type="component" value="Unassembled WGS sequence"/>
</dbReference>
<dbReference type="InterPro" id="IPR004838">
    <property type="entry name" value="NHTrfase_class1_PyrdxlP-BS"/>
</dbReference>
<keyword evidence="4 6" id="KW-0808">Transferase</keyword>
<evidence type="ECO:0000256" key="6">
    <source>
        <dbReference type="RuleBase" id="RU000481"/>
    </source>
</evidence>